<dbReference type="PROSITE" id="PS00380">
    <property type="entry name" value="RHODANESE_1"/>
    <property type="match status" value="1"/>
</dbReference>
<dbReference type="eggNOG" id="COG2897">
    <property type="taxonomic scope" value="Bacteria"/>
</dbReference>
<accession>A4SJB4</accession>
<proteinExistence type="predicted"/>
<feature type="domain" description="Rhodanese" evidence="3">
    <location>
        <begin position="178"/>
        <end position="273"/>
    </location>
</feature>
<dbReference type="PANTHER" id="PTHR43855:SF1">
    <property type="entry name" value="THIOSULFATE SULFURTRANSFERASE"/>
    <property type="match status" value="1"/>
</dbReference>
<evidence type="ECO:0000259" key="3">
    <source>
        <dbReference type="PROSITE" id="PS50206"/>
    </source>
</evidence>
<dbReference type="EMBL" id="CP000644">
    <property type="protein sequence ID" value="ABO88986.1"/>
    <property type="molecule type" value="Genomic_DNA"/>
</dbReference>
<dbReference type="CDD" id="cd01449">
    <property type="entry name" value="TST_Repeat_2"/>
    <property type="match status" value="1"/>
</dbReference>
<dbReference type="GO" id="GO:0004792">
    <property type="term" value="F:thiosulfate-cyanide sulfurtransferase activity"/>
    <property type="evidence" value="ECO:0007669"/>
    <property type="project" value="InterPro"/>
</dbReference>
<feature type="signal peptide" evidence="2">
    <location>
        <begin position="1"/>
        <end position="31"/>
    </location>
</feature>
<evidence type="ECO:0000256" key="2">
    <source>
        <dbReference type="SAM" id="SignalP"/>
    </source>
</evidence>
<reference evidence="5" key="1">
    <citation type="journal article" date="2008" name="BMC Genomics">
        <title>The genome of Aeromonas salmonicida subsp. salmonicida A449: insights into the evolution of a fish pathogen.</title>
        <authorList>
            <person name="Reith M.E."/>
            <person name="Singh R.K."/>
            <person name="Curtis B."/>
            <person name="Boyd J.M."/>
            <person name="Bouevitch A."/>
            <person name="Kimball J."/>
            <person name="Munholland J."/>
            <person name="Murphy C."/>
            <person name="Sarty D."/>
            <person name="Williams J."/>
            <person name="Nash J.H."/>
            <person name="Johnson S.C."/>
            <person name="Brown L.L."/>
        </authorList>
    </citation>
    <scope>NUCLEOTIDE SEQUENCE [LARGE SCALE GENOMIC DNA]</scope>
    <source>
        <strain evidence="5">A449</strain>
    </source>
</reference>
<keyword evidence="2" id="KW-0732">Signal</keyword>
<dbReference type="InterPro" id="IPR051126">
    <property type="entry name" value="Thiosulfate_sulfurtransferase"/>
</dbReference>
<dbReference type="AlphaFoldDB" id="A4SJB4"/>
<dbReference type="HOGENOM" id="CLU_031618_2_0_6"/>
<dbReference type="Gene3D" id="3.40.250.10">
    <property type="entry name" value="Rhodanese-like domain"/>
    <property type="match status" value="3"/>
</dbReference>
<dbReference type="STRING" id="29491.GCA_000820065_02314"/>
<dbReference type="InterPro" id="IPR001307">
    <property type="entry name" value="Thiosulphate_STrfase_CS"/>
</dbReference>
<dbReference type="SUPFAM" id="SSF52821">
    <property type="entry name" value="Rhodanese/Cell cycle control phosphatase"/>
    <property type="match status" value="3"/>
</dbReference>
<organism evidence="4 5">
    <name type="scientific">Aeromonas salmonicida (strain A449)</name>
    <dbReference type="NCBI Taxonomy" id="382245"/>
    <lineage>
        <taxon>Bacteria</taxon>
        <taxon>Pseudomonadati</taxon>
        <taxon>Pseudomonadota</taxon>
        <taxon>Gammaproteobacteria</taxon>
        <taxon>Aeromonadales</taxon>
        <taxon>Aeromonadaceae</taxon>
        <taxon>Aeromonas</taxon>
    </lineage>
</organism>
<dbReference type="Pfam" id="PF00581">
    <property type="entry name" value="Rhodanese"/>
    <property type="match status" value="3"/>
</dbReference>
<dbReference type="InterPro" id="IPR036873">
    <property type="entry name" value="Rhodanese-like_dom_sf"/>
</dbReference>
<dbReference type="SMART" id="SM00450">
    <property type="entry name" value="RHOD"/>
    <property type="match status" value="3"/>
</dbReference>
<feature type="domain" description="Rhodanese" evidence="3">
    <location>
        <begin position="43"/>
        <end position="143"/>
    </location>
</feature>
<protein>
    <submittedName>
        <fullName evidence="4">Thiosulfate sulfur transferase</fullName>
    </submittedName>
</protein>
<dbReference type="InterPro" id="IPR001763">
    <property type="entry name" value="Rhodanese-like_dom"/>
</dbReference>
<keyword evidence="4" id="KW-0808">Transferase</keyword>
<dbReference type="CDD" id="cd01448">
    <property type="entry name" value="TST_Repeat_1"/>
    <property type="match status" value="1"/>
</dbReference>
<feature type="domain" description="Rhodanese" evidence="3">
    <location>
        <begin position="307"/>
        <end position="428"/>
    </location>
</feature>
<evidence type="ECO:0000256" key="1">
    <source>
        <dbReference type="ARBA" id="ARBA00022737"/>
    </source>
</evidence>
<dbReference type="PROSITE" id="PS50206">
    <property type="entry name" value="RHODANESE_3"/>
    <property type="match status" value="3"/>
</dbReference>
<gene>
    <name evidence="4" type="ordered locus">ASA_0838</name>
</gene>
<dbReference type="Proteomes" id="UP000000225">
    <property type="component" value="Chromosome"/>
</dbReference>
<evidence type="ECO:0000313" key="5">
    <source>
        <dbReference type="Proteomes" id="UP000000225"/>
    </source>
</evidence>
<sequence length="437" mass="49072">MNRENIMKAYIGLLRTGLTALLLWCALPAFAAELPPLSLADAKAKQAVILDTRASHFYQGWPMEGEKQGGHVAGAENLSADWKYSDDEWPKALEIKGLKADRPVALYGEPREVAEVARLLRKQGIKQLFELQAWKAAPREYLARWQQLVYPRWLADLQEGKPVVAAPKGEWKLFEVDWGSPKAYLISHIPGAGYIDTNRLEEEPLWNKVSDEALKALLLENGIRHDTTVILYGRNTMAAARAAHLMMYAGVADVRLLDGGLDAWFVQHLRTETGLPNKFEPVKEFGVAIPAHPEYYTTLDQAKALLKQPDSALVSVRTWDEFVGNTSGYSYIKPKGDIPGAKWGRGGVDANSMSDFHNPDGTMKPAREILTMWDEWNIEPTQQAAFYCGTGWRASEAFFYAWLMDWKRISVYDGGWYEWSADPANPTVTGERQPAKS</sequence>
<dbReference type="PANTHER" id="PTHR43855">
    <property type="entry name" value="THIOSULFATE SULFURTRANSFERASE"/>
    <property type="match status" value="1"/>
</dbReference>
<evidence type="ECO:0000313" key="4">
    <source>
        <dbReference type="EMBL" id="ABO88986.1"/>
    </source>
</evidence>
<keyword evidence="1" id="KW-0677">Repeat</keyword>
<dbReference type="KEGG" id="asa:ASA_0838"/>
<name>A4SJB4_AERS4</name>
<feature type="chain" id="PRO_5002673471" evidence="2">
    <location>
        <begin position="32"/>
        <end position="437"/>
    </location>
</feature>